<sequence length="145" mass="17085">MNANPEQELQYNIEQCEVWNALYPTVSFKPYTGPFKHLDLTQDWFCPRCRDLSKPLVLSTNKLTLFCPSNAYKCEYSYSNFEERKKRKSFLSEGYSLPMSLNDVTQLTIDKLQKEKEGNIQKQKDLDTRNEEIHNHIIKLTKTLV</sequence>
<dbReference type="GeneID" id="55613585"/>
<reference evidence="1 2" key="1">
    <citation type="submission" date="2019-01" db="EMBL/GenBank/DDBJ databases">
        <authorList>
            <person name="Le T.S."/>
            <person name="Kurtboke I."/>
        </authorList>
    </citation>
    <scope>NUCLEOTIDE SEQUENCE [LARGE SCALE GENOMIC DNA]</scope>
</reference>
<proteinExistence type="predicted"/>
<protein>
    <submittedName>
        <fullName evidence="1">Uncharacterized protein</fullName>
    </submittedName>
</protein>
<accession>A0A513PWP6</accession>
<dbReference type="RefSeq" id="YP_009843319.1">
    <property type="nucleotide sequence ID" value="NC_048747.1"/>
</dbReference>
<keyword evidence="2" id="KW-1185">Reference proteome</keyword>
<dbReference type="KEGG" id="vg:55613585"/>
<dbReference type="EMBL" id="MK368614">
    <property type="protein sequence ID" value="QAU04372.1"/>
    <property type="molecule type" value="Genomic_DNA"/>
</dbReference>
<dbReference type="Proteomes" id="UP000320660">
    <property type="component" value="Segment"/>
</dbReference>
<name>A0A513PWP6_9CAUD</name>
<evidence type="ECO:0000313" key="1">
    <source>
        <dbReference type="EMBL" id="QAU04372.1"/>
    </source>
</evidence>
<organism evidence="1 2">
    <name type="scientific">Vibrio phage 2 TSL-2019</name>
    <dbReference type="NCBI Taxonomy" id="2508172"/>
    <lineage>
        <taxon>Viruses</taxon>
        <taxon>Duplodnaviria</taxon>
        <taxon>Heunggongvirae</taxon>
        <taxon>Uroviricota</taxon>
        <taxon>Caudoviricetes</taxon>
        <taxon>Chimalliviridae</taxon>
        <taxon>Gorgonvirinae</taxon>
        <taxon>Aphroditevirus</taxon>
        <taxon>Aphroditevirus av2TSL2019</taxon>
    </lineage>
</organism>
<evidence type="ECO:0000313" key="2">
    <source>
        <dbReference type="Proteomes" id="UP000320660"/>
    </source>
</evidence>